<keyword evidence="1" id="KW-0812">Transmembrane</keyword>
<keyword evidence="1" id="KW-1133">Transmembrane helix</keyword>
<keyword evidence="3" id="KW-1185">Reference proteome</keyword>
<reference evidence="3" key="1">
    <citation type="journal article" date="2011" name="MBio">
        <title>Novel metabolic attributes of the genus Cyanothece, comprising a group of unicellular nitrogen-fixing Cyanobacteria.</title>
        <authorList>
            <person name="Bandyopadhyay A."/>
            <person name="Elvitigala T."/>
            <person name="Welsh E."/>
            <person name="Stockel J."/>
            <person name="Liberton M."/>
            <person name="Min H."/>
            <person name="Sherman L.A."/>
            <person name="Pakrasi H.B."/>
        </authorList>
    </citation>
    <scope>NUCLEOTIDE SEQUENCE [LARGE SCALE GENOMIC DNA]</scope>
    <source>
        <strain evidence="3">PCC 7424</strain>
    </source>
</reference>
<dbReference type="KEGG" id="cyc:PCC7424_2377"/>
<feature type="transmembrane region" description="Helical" evidence="1">
    <location>
        <begin position="32"/>
        <end position="61"/>
    </location>
</feature>
<keyword evidence="1" id="KW-0472">Membrane</keyword>
<sequence>MLVISILTLLIASISAFLSLNTQEEIVKVSSGFMSALLFFLTLIVAPWPLKLGLISIPLLWTRLSNWSTQKGIN</sequence>
<proteinExistence type="predicted"/>
<gene>
    <name evidence="2" type="ordered locus">PCC7424_2377</name>
</gene>
<dbReference type="Proteomes" id="UP000002384">
    <property type="component" value="Chromosome"/>
</dbReference>
<dbReference type="OrthoDB" id="583606at2"/>
<evidence type="ECO:0000313" key="3">
    <source>
        <dbReference type="Proteomes" id="UP000002384"/>
    </source>
</evidence>
<dbReference type="HOGENOM" id="CLU_196744_0_0_3"/>
<dbReference type="AlphaFoldDB" id="B7KIW2"/>
<organism evidence="2 3">
    <name type="scientific">Gloeothece citriformis (strain PCC 7424)</name>
    <name type="common">Cyanothece sp. (strain PCC 7424)</name>
    <dbReference type="NCBI Taxonomy" id="65393"/>
    <lineage>
        <taxon>Bacteria</taxon>
        <taxon>Bacillati</taxon>
        <taxon>Cyanobacteriota</taxon>
        <taxon>Cyanophyceae</taxon>
        <taxon>Oscillatoriophycideae</taxon>
        <taxon>Chroococcales</taxon>
        <taxon>Aphanothecaceae</taxon>
        <taxon>Gloeothece</taxon>
        <taxon>Gloeothece citriformis</taxon>
    </lineage>
</organism>
<dbReference type="eggNOG" id="ENOG5030313">
    <property type="taxonomic scope" value="Bacteria"/>
</dbReference>
<name>B7KIW2_GLOC7</name>
<dbReference type="RefSeq" id="WP_015954402.1">
    <property type="nucleotide sequence ID" value="NC_011729.1"/>
</dbReference>
<evidence type="ECO:0000313" key="2">
    <source>
        <dbReference type="EMBL" id="ACK70798.1"/>
    </source>
</evidence>
<protein>
    <submittedName>
        <fullName evidence="2">Uncharacterized protein</fullName>
    </submittedName>
</protein>
<accession>B7KIW2</accession>
<dbReference type="EMBL" id="CP001291">
    <property type="protein sequence ID" value="ACK70798.1"/>
    <property type="molecule type" value="Genomic_DNA"/>
</dbReference>
<evidence type="ECO:0000256" key="1">
    <source>
        <dbReference type="SAM" id="Phobius"/>
    </source>
</evidence>